<sequence>MRNLTNEHYPIIAGVEITTDSDGRFNLNALHKASGEGEHKAPNQWLRTKQTKELILELEANLLKNKQTANMQPAHKVVNTVNGGSSPGTFAHELLAIEYAGWISPRFRLMVNQTFLDYKTGKLAPVTPTTDWLDNPAQLRKVLISYTEQVEKISSERDEAIRTKSQISRTREASAMGKLSVATRKNRELTERLGESVKHATITAVKNATGKEYKFAPLRRWCRENQVEATEVPDIRYGQVKSWPAESWLQVYGINLKSLFANSQRIH</sequence>
<dbReference type="EMBL" id="CP123504">
    <property type="protein sequence ID" value="WGM00409.1"/>
    <property type="molecule type" value="Genomic_DNA"/>
</dbReference>
<reference evidence="2" key="1">
    <citation type="submission" date="2023-04" db="EMBL/GenBank/DDBJ databases">
        <title>Genome dynamics across the evolutionary transition to endosymbiosis.</title>
        <authorList>
            <person name="Siozios S."/>
            <person name="Nadal-Jimenez P."/>
            <person name="Azagi T."/>
            <person name="Sprong H."/>
            <person name="Frost C.L."/>
            <person name="Parratt S.R."/>
            <person name="Taylor G."/>
            <person name="Brettell L."/>
            <person name="Lew K.C."/>
            <person name="Croft L."/>
            <person name="King K.C."/>
            <person name="Brockhurst M.A."/>
            <person name="Hypsa V."/>
            <person name="Novakova E."/>
            <person name="Darby A.C."/>
            <person name="Hurst G.D.D."/>
        </authorList>
    </citation>
    <scope>NUCLEOTIDE SEQUENCE</scope>
    <source>
        <strain evidence="2">APv</strain>
    </source>
</reference>
<accession>A0AA95GP26</accession>
<dbReference type="AlphaFoldDB" id="A0AA95GP26"/>
<evidence type="ECO:0000313" key="2">
    <source>
        <dbReference type="EMBL" id="WGM00409.1"/>
    </source>
</evidence>
<dbReference type="SMART" id="SM01252">
    <property type="entry name" value="KilA-N"/>
    <property type="match status" value="1"/>
</dbReference>
<proteinExistence type="predicted"/>
<evidence type="ECO:0000313" key="3">
    <source>
        <dbReference type="EMBL" id="WGM00669.1"/>
    </source>
</evidence>
<protein>
    <submittedName>
        <fullName evidence="2">KilA-N domain-containing protein</fullName>
    </submittedName>
</protein>
<name>A0AA95GP26_9GAMM</name>
<evidence type="ECO:0000259" key="1">
    <source>
        <dbReference type="PROSITE" id="PS51301"/>
    </source>
</evidence>
<feature type="domain" description="KilA-N" evidence="1">
    <location>
        <begin position="6"/>
        <end position="118"/>
    </location>
</feature>
<dbReference type="EMBL" id="CP123504">
    <property type="protein sequence ID" value="WGM00669.1"/>
    <property type="molecule type" value="Genomic_DNA"/>
</dbReference>
<dbReference type="InterPro" id="IPR018004">
    <property type="entry name" value="KilA/APSES_HTH"/>
</dbReference>
<dbReference type="InterPro" id="IPR017880">
    <property type="entry name" value="KilA_N"/>
</dbReference>
<evidence type="ECO:0000313" key="4">
    <source>
        <dbReference type="Proteomes" id="UP001177595"/>
    </source>
</evidence>
<dbReference type="PROSITE" id="PS51301">
    <property type="entry name" value="KILA_N"/>
    <property type="match status" value="1"/>
</dbReference>
<dbReference type="RefSeq" id="WP_280624003.1">
    <property type="nucleotide sequence ID" value="NZ_CP123504.1"/>
</dbReference>
<dbReference type="Proteomes" id="UP001177595">
    <property type="component" value="Chromosome"/>
</dbReference>
<gene>
    <name evidence="2" type="ORF">QE210_11025</name>
    <name evidence="3" type="ORF">QE210_12475</name>
</gene>
<organism evidence="2 4">
    <name type="scientific">Arsenophonus nasoniae</name>
    <name type="common">son-killer infecting Nasonia vitripennis</name>
    <dbReference type="NCBI Taxonomy" id="638"/>
    <lineage>
        <taxon>Bacteria</taxon>
        <taxon>Pseudomonadati</taxon>
        <taxon>Pseudomonadota</taxon>
        <taxon>Gammaproteobacteria</taxon>
        <taxon>Enterobacterales</taxon>
        <taxon>Morganellaceae</taxon>
        <taxon>Arsenophonus</taxon>
    </lineage>
</organism>
<dbReference type="Pfam" id="PF04383">
    <property type="entry name" value="KilA-N"/>
    <property type="match status" value="1"/>
</dbReference>